<dbReference type="Pfam" id="PF00646">
    <property type="entry name" value="F-box"/>
    <property type="match status" value="1"/>
</dbReference>
<evidence type="ECO:0000313" key="3">
    <source>
        <dbReference type="Proteomes" id="UP000019116"/>
    </source>
</evidence>
<protein>
    <recommendedName>
        <fullName evidence="1">F-box domain-containing protein</fullName>
    </recommendedName>
</protein>
<dbReference type="Proteomes" id="UP000019116">
    <property type="component" value="Chromosome 6B"/>
</dbReference>
<accession>A0A3B6PHV7</accession>
<dbReference type="EnsemblPlants" id="TraesCS6B02G083600.1">
    <property type="protein sequence ID" value="TraesCS6B02G083600.1"/>
    <property type="gene ID" value="TraesCS6B02G083600"/>
</dbReference>
<dbReference type="InterPro" id="IPR056594">
    <property type="entry name" value="AT5G49610-like_b-prop"/>
</dbReference>
<dbReference type="PANTHER" id="PTHR32133:SF393">
    <property type="entry name" value="F-BOX DOMAIN-CONTAINING PROTEIN"/>
    <property type="match status" value="1"/>
</dbReference>
<evidence type="ECO:0000313" key="2">
    <source>
        <dbReference type="EnsemblPlants" id="TraesCS6B02G083600.1"/>
    </source>
</evidence>
<reference evidence="2" key="1">
    <citation type="submission" date="2018-08" db="EMBL/GenBank/DDBJ databases">
        <authorList>
            <person name="Rossello M."/>
        </authorList>
    </citation>
    <scope>NUCLEOTIDE SEQUENCE [LARGE SCALE GENOMIC DNA]</scope>
    <source>
        <strain evidence="2">cv. Chinese Spring</strain>
    </source>
</reference>
<dbReference type="SUPFAM" id="SSF81383">
    <property type="entry name" value="F-box domain"/>
    <property type="match status" value="1"/>
</dbReference>
<evidence type="ECO:0000259" key="1">
    <source>
        <dbReference type="SMART" id="SM00256"/>
    </source>
</evidence>
<dbReference type="Gramene" id="TraesCS6B02G083600.1">
    <property type="protein sequence ID" value="TraesCS6B02G083600.1"/>
    <property type="gene ID" value="TraesCS6B02G083600"/>
</dbReference>
<proteinExistence type="predicted"/>
<dbReference type="OrthoDB" id="720484at2759"/>
<dbReference type="Gramene" id="TraesCS6B03G0198800.1">
    <property type="protein sequence ID" value="TraesCS6B03G0198800.1.CDS"/>
    <property type="gene ID" value="TraesCS6B03G0198800"/>
</dbReference>
<name>A0A3B6PHV7_WHEAT</name>
<dbReference type="Pfam" id="PF23635">
    <property type="entry name" value="Beta-prop_AT5G49610-like"/>
    <property type="match status" value="1"/>
</dbReference>
<dbReference type="PANTHER" id="PTHR32133">
    <property type="entry name" value="OS07G0120400 PROTEIN"/>
    <property type="match status" value="1"/>
</dbReference>
<keyword evidence="3" id="KW-1185">Reference proteome</keyword>
<dbReference type="OMA" id="FWIIDGP"/>
<sequence>MSSLRRRRPSPAAVPPLEDEDLLSEILLRLPPQPSSLPRASLVCKRWRGLVSDPGFCRRFRRRHRRNPPLLGFFQVDDGLSFMPSLKAPDRVSPERFSLQHKDLVDRFFSLGCRHGLALIYLRKRLQLLVWDPVTGDQHHIAVPPGFDTETSPISGAVFRSAGDVQHFHLALVGSSERQITQAVARVYSSETGVWGDLITTPLQSEDAAHFRIAVSTIKPAVLVGGSLYWLLDGSSGGILEFDMDRQRLAVIPMPVNDLRFFHFSMIRADGGGFGLLVLSGFSAQFWKRRINCDGVASWVLGRTIEIDKLLHCEPESNGSQLILGFAEDNNVVLFWIIDGPVMLQLESLQSEKVLGTKIMAHYHSFESVYTTERGIGGPEADLLTTPEILVQLDMLL</sequence>
<dbReference type="AlphaFoldDB" id="A0A3B6PHV7"/>
<feature type="domain" description="F-box" evidence="1">
    <location>
        <begin position="20"/>
        <end position="60"/>
    </location>
</feature>
<organism evidence="2">
    <name type="scientific">Triticum aestivum</name>
    <name type="common">Wheat</name>
    <dbReference type="NCBI Taxonomy" id="4565"/>
    <lineage>
        <taxon>Eukaryota</taxon>
        <taxon>Viridiplantae</taxon>
        <taxon>Streptophyta</taxon>
        <taxon>Embryophyta</taxon>
        <taxon>Tracheophyta</taxon>
        <taxon>Spermatophyta</taxon>
        <taxon>Magnoliopsida</taxon>
        <taxon>Liliopsida</taxon>
        <taxon>Poales</taxon>
        <taxon>Poaceae</taxon>
        <taxon>BOP clade</taxon>
        <taxon>Pooideae</taxon>
        <taxon>Triticodae</taxon>
        <taxon>Triticeae</taxon>
        <taxon>Triticinae</taxon>
        <taxon>Triticum</taxon>
    </lineage>
</organism>
<dbReference type="InterPro" id="IPR036047">
    <property type="entry name" value="F-box-like_dom_sf"/>
</dbReference>
<dbReference type="SMART" id="SM00256">
    <property type="entry name" value="FBOX"/>
    <property type="match status" value="1"/>
</dbReference>
<dbReference type="STRING" id="4565.A0A3B6PHV7"/>
<dbReference type="Gene3D" id="1.20.1280.50">
    <property type="match status" value="1"/>
</dbReference>
<dbReference type="InterPro" id="IPR001810">
    <property type="entry name" value="F-box_dom"/>
</dbReference>
<reference evidence="2" key="2">
    <citation type="submission" date="2018-10" db="UniProtKB">
        <authorList>
            <consortium name="EnsemblPlants"/>
        </authorList>
    </citation>
    <scope>IDENTIFICATION</scope>
</reference>